<sequence>MATLHVPLFVFSFLVSISSAEFSSRPGVNYGQLGNNLPPPWKSVELIKSLKAKRVKIYDANPEILKALQKTNLQVSIMVPNEIIVNISTNQTLADQWVKSNVVPFYPKTLIRYLLVGNEIISSTGPDVWFSLVPAMRRIKHSLKTYGITKVKVGTSSAMDVLQSSFPPSNGTFRSDISDRVMKPMLQFLRRTKSFFFLDVYPYFPWASDPTNINLDYALFESKNITVTDSGTGLVYHNLFDQMLDAVYFAMKRLGYPDIRIYIAETGWPNGGDFDQIGANIYNAATYNRNVVKKLTAKPAIGTPARPGWPLPSFIFALFNENQKTGPGTERHFGLLYPNGSHVYDIDLSGKRPESEFKPLPPPENNEPYKGKIWCVAVKGANRTALGGALSYACSQGNRTCDAIQPEKSCFKPDSLAWHASYAFSSYWSQFRKSGGTCYFNGLATQTIKDPSYGSCKFPSVRL</sequence>
<evidence type="ECO:0000313" key="1">
    <source>
        <dbReference type="EMBL" id="KAI4354241.1"/>
    </source>
</evidence>
<evidence type="ECO:0000313" key="2">
    <source>
        <dbReference type="Proteomes" id="UP000828941"/>
    </source>
</evidence>
<proteinExistence type="predicted"/>
<accession>A0ACB9Q321</accession>
<reference evidence="1 2" key="1">
    <citation type="journal article" date="2022" name="DNA Res.">
        <title>Chromosomal-level genome assembly of the orchid tree Bauhinia variegata (Leguminosae; Cercidoideae) supports the allotetraploid origin hypothesis of Bauhinia.</title>
        <authorList>
            <person name="Zhong Y."/>
            <person name="Chen Y."/>
            <person name="Zheng D."/>
            <person name="Pang J."/>
            <person name="Liu Y."/>
            <person name="Luo S."/>
            <person name="Meng S."/>
            <person name="Qian L."/>
            <person name="Wei D."/>
            <person name="Dai S."/>
            <person name="Zhou R."/>
        </authorList>
    </citation>
    <scope>NUCLEOTIDE SEQUENCE [LARGE SCALE GENOMIC DNA]</scope>
    <source>
        <strain evidence="1">BV-YZ2020</strain>
    </source>
</reference>
<dbReference type="EMBL" id="CM039427">
    <property type="protein sequence ID" value="KAI4354241.1"/>
    <property type="molecule type" value="Genomic_DNA"/>
</dbReference>
<keyword evidence="2" id="KW-1185">Reference proteome</keyword>
<organism evidence="1 2">
    <name type="scientific">Bauhinia variegata</name>
    <name type="common">Purple orchid tree</name>
    <name type="synonym">Phanera variegata</name>
    <dbReference type="NCBI Taxonomy" id="167791"/>
    <lineage>
        <taxon>Eukaryota</taxon>
        <taxon>Viridiplantae</taxon>
        <taxon>Streptophyta</taxon>
        <taxon>Embryophyta</taxon>
        <taxon>Tracheophyta</taxon>
        <taxon>Spermatophyta</taxon>
        <taxon>Magnoliopsida</taxon>
        <taxon>eudicotyledons</taxon>
        <taxon>Gunneridae</taxon>
        <taxon>Pentapetalae</taxon>
        <taxon>rosids</taxon>
        <taxon>fabids</taxon>
        <taxon>Fabales</taxon>
        <taxon>Fabaceae</taxon>
        <taxon>Cercidoideae</taxon>
        <taxon>Cercideae</taxon>
        <taxon>Bauhiniinae</taxon>
        <taxon>Bauhinia</taxon>
    </lineage>
</organism>
<name>A0ACB9Q321_BAUVA</name>
<comment type="caution">
    <text evidence="1">The sequence shown here is derived from an EMBL/GenBank/DDBJ whole genome shotgun (WGS) entry which is preliminary data.</text>
</comment>
<gene>
    <name evidence="1" type="ORF">L6164_003127</name>
</gene>
<dbReference type="Proteomes" id="UP000828941">
    <property type="component" value="Chromosome 2"/>
</dbReference>
<protein>
    <submittedName>
        <fullName evidence="1">Uncharacterized protein</fullName>
    </submittedName>
</protein>